<name>A0A069SP30_PHOVU</name>
<gene>
    <name evidence="2" type="ORF">M099_2637</name>
</gene>
<dbReference type="PATRIC" id="fig|1339352.3.peg.2534"/>
<feature type="chain" id="PRO_5001666817" evidence="1">
    <location>
        <begin position="19"/>
        <end position="191"/>
    </location>
</feature>
<protein>
    <submittedName>
        <fullName evidence="2">Uncharacterized protein</fullName>
    </submittedName>
</protein>
<feature type="signal peptide" evidence="1">
    <location>
        <begin position="1"/>
        <end position="18"/>
    </location>
</feature>
<dbReference type="GeneID" id="5302001"/>
<accession>A0A069SP30</accession>
<sequence>MKQLLVLLFLVSSMACFGQNKDALKDISSVTFYGIDFTRAKVYGAKEGPMQFKYTFDDINKLFITEPKKYDIGKRLGVNVEVTSLEAVNDANKTINPDEIMTTNSGYTLDEKQIEEVIKTLPILSQEEKTGLIMIAMLLNKADARATYQIVFFNTKTREILYSAPTNGKARGFGLRNYWAGSVHSAMKKLD</sequence>
<dbReference type="PROSITE" id="PS51257">
    <property type="entry name" value="PROKAR_LIPOPROTEIN"/>
    <property type="match status" value="1"/>
</dbReference>
<dbReference type="Proteomes" id="UP000027661">
    <property type="component" value="Unassembled WGS sequence"/>
</dbReference>
<evidence type="ECO:0000313" key="3">
    <source>
        <dbReference type="Proteomes" id="UP000027661"/>
    </source>
</evidence>
<comment type="caution">
    <text evidence="2">The sequence shown here is derived from an EMBL/GenBank/DDBJ whole genome shotgun (WGS) entry which is preliminary data.</text>
</comment>
<proteinExistence type="predicted"/>
<dbReference type="RefSeq" id="WP_005844307.1">
    <property type="nucleotide sequence ID" value="NZ_JNHM01000031.1"/>
</dbReference>
<keyword evidence="1" id="KW-0732">Signal</keyword>
<evidence type="ECO:0000256" key="1">
    <source>
        <dbReference type="SAM" id="SignalP"/>
    </source>
</evidence>
<reference evidence="2 3" key="1">
    <citation type="submission" date="2014-04" db="EMBL/GenBank/DDBJ databases">
        <authorList>
            <person name="Sears C."/>
            <person name="Carroll K."/>
            <person name="Sack B.R."/>
            <person name="Qadri F."/>
            <person name="Myers L.L."/>
            <person name="Chung G.-T."/>
            <person name="Escheverria P."/>
            <person name="Fraser C.M."/>
            <person name="Sadzewicz L."/>
            <person name="Shefchek K.A."/>
            <person name="Tallon L."/>
            <person name="Das S.P."/>
            <person name="Daugherty S."/>
            <person name="Mongodin E.F."/>
        </authorList>
    </citation>
    <scope>NUCLEOTIDE SEQUENCE [LARGE SCALE GENOMIC DNA]</scope>
    <source>
        <strain evidence="2 3">3975 RP4</strain>
    </source>
</reference>
<dbReference type="EMBL" id="JNHM01000031">
    <property type="protein sequence ID" value="KDS53327.1"/>
    <property type="molecule type" value="Genomic_DNA"/>
</dbReference>
<evidence type="ECO:0000313" key="2">
    <source>
        <dbReference type="EMBL" id="KDS53327.1"/>
    </source>
</evidence>
<dbReference type="AlphaFoldDB" id="A0A069SP30"/>
<organism evidence="2 3">
    <name type="scientific">Phocaeicola vulgatus str. 3975 RP4</name>
    <dbReference type="NCBI Taxonomy" id="1339352"/>
    <lineage>
        <taxon>Bacteria</taxon>
        <taxon>Pseudomonadati</taxon>
        <taxon>Bacteroidota</taxon>
        <taxon>Bacteroidia</taxon>
        <taxon>Bacteroidales</taxon>
        <taxon>Bacteroidaceae</taxon>
        <taxon>Phocaeicola</taxon>
    </lineage>
</organism>